<dbReference type="InterPro" id="IPR011990">
    <property type="entry name" value="TPR-like_helical_dom_sf"/>
</dbReference>
<dbReference type="InterPro" id="IPR019734">
    <property type="entry name" value="TPR_rpt"/>
</dbReference>
<dbReference type="PANTHER" id="PTHR22767">
    <property type="entry name" value="N-TERMINAL ACETYLTRANSFERASE-RELATED"/>
    <property type="match status" value="1"/>
</dbReference>
<dbReference type="SMART" id="SM00028">
    <property type="entry name" value="TPR"/>
    <property type="match status" value="6"/>
</dbReference>
<dbReference type="GO" id="GO:0016740">
    <property type="term" value="F:transferase activity"/>
    <property type="evidence" value="ECO:0007669"/>
    <property type="project" value="UniProtKB-KW"/>
</dbReference>
<dbReference type="GeneID" id="37012434"/>
<organism evidence="4 5">
    <name type="scientific">Pseudomicrostroma glucosiphilum</name>
    <dbReference type="NCBI Taxonomy" id="1684307"/>
    <lineage>
        <taxon>Eukaryota</taxon>
        <taxon>Fungi</taxon>
        <taxon>Dikarya</taxon>
        <taxon>Basidiomycota</taxon>
        <taxon>Ustilaginomycotina</taxon>
        <taxon>Exobasidiomycetes</taxon>
        <taxon>Microstromatales</taxon>
        <taxon>Microstromatales incertae sedis</taxon>
        <taxon>Pseudomicrostroma</taxon>
    </lineage>
</organism>
<sequence>MPPKGKVAVAGGSLPTKERALFTRLLQEYETKKYRLGLKTADTILKKHPDHGETLCMKGLILASLGDRAAGLDLARQGVRKDLTSFISWHALGILNRMDKNYEESIKCYAQALRIEGGTNLNLIRESSYMHVQSRNFTPLIDQRITLLRMQPHIRSNWAALATAYHLDGQLKEAENVLAQWEHTCRDVPSSNYEHSEMLLYKASILFEDKRYEDVITYFSHISTSSRIVDQRAMRLLQAKSYLELGQLDEAQKMWTKLVQENEEDRGHIQGWLRSKGVKLDASSEEGYATAVEALRELRSSFPKSHSAQRTELVYLKGDAFAEALEAYLYRALTKGVPSIFSDLKALLADSAKRKALETVALSLLDKFAPSTSSDEPPSSYLWTLYFLAQFYSHTSQAETALAYIESAIAHTPTLPELYMTKARILKRAGAIEAASHAMEDARLLDGQDRFLNSKDAKYKLRNGQAEEGEAVMGLFTKPDASSPLADLIEMQAIWFIYENGLSHEEQGDLHLALKRYAQTEKIFEDHWDDQLDFHSYCIRKFTLRDYIDMCRWEDGIRGHRTYVSAALRAVGIYLSLHDEPSLATPGRSTTNGAAGHSNGTSEEETKKEQKRLRKLEAKKKEEEEAKKKKEAAAKAKAKGGKAAEEDDTPQVIPDPDPEGMALLQSNQPLEQAERLLRSLQFHAAGDARVWIATFEHALRDKNWLLCARALRKSTGLLNKSSNSSSRDPTLAGRVHVQLLQLLKGMPDLAAAPAEVRGGLEAALEGIKPASEVSLERVNDEFLQRTGDVLSHARASLVLSPDASTRERVVASCIGFASAPTSTLPALRETYRFLLSSSSPSVSSTPLLPRLSPAASSEELQTFRSKALERFPLAEMFMSTEGREGKRVERAERRKGWEAVKDGMDGVPA</sequence>
<protein>
    <submittedName>
        <fullName evidence="4">N-terminal acetyltransferase A, auxiliary subunit</fullName>
    </submittedName>
</protein>
<dbReference type="EMBL" id="KZ819331">
    <property type="protein sequence ID" value="PWN19398.1"/>
    <property type="molecule type" value="Genomic_DNA"/>
</dbReference>
<keyword evidence="1" id="KW-0677">Repeat</keyword>
<evidence type="ECO:0000256" key="3">
    <source>
        <dbReference type="SAM" id="MobiDB-lite"/>
    </source>
</evidence>
<proteinExistence type="predicted"/>
<dbReference type="Gene3D" id="1.25.40.1040">
    <property type="match status" value="1"/>
</dbReference>
<dbReference type="Pfam" id="PF12569">
    <property type="entry name" value="NatA_aux_su"/>
    <property type="match status" value="1"/>
</dbReference>
<dbReference type="OrthoDB" id="10263032at2759"/>
<gene>
    <name evidence="4" type="ORF">BCV69DRAFT_261505</name>
</gene>
<evidence type="ECO:0000256" key="2">
    <source>
        <dbReference type="ARBA" id="ARBA00022803"/>
    </source>
</evidence>
<dbReference type="InterPro" id="IPR021183">
    <property type="entry name" value="NatA_aux_su"/>
</dbReference>
<evidence type="ECO:0000313" key="4">
    <source>
        <dbReference type="EMBL" id="PWN19398.1"/>
    </source>
</evidence>
<dbReference type="PANTHER" id="PTHR22767:SF2">
    <property type="entry name" value="N(ALPHA)-ACETYLTRANSFERASE 15_16, ISOFORM A"/>
    <property type="match status" value="1"/>
</dbReference>
<feature type="region of interest" description="Disordered" evidence="3">
    <location>
        <begin position="581"/>
        <end position="656"/>
    </location>
</feature>
<dbReference type="STRING" id="1684307.A0A316U3K2"/>
<dbReference type="AlphaFoldDB" id="A0A316U3K2"/>
<dbReference type="Gene3D" id="1.25.40.1010">
    <property type="match status" value="1"/>
</dbReference>
<dbReference type="SUPFAM" id="SSF48452">
    <property type="entry name" value="TPR-like"/>
    <property type="match status" value="3"/>
</dbReference>
<name>A0A316U3K2_9BASI</name>
<dbReference type="RefSeq" id="XP_025346558.1">
    <property type="nucleotide sequence ID" value="XM_025490700.1"/>
</dbReference>
<feature type="compositionally biased region" description="Polar residues" evidence="3">
    <location>
        <begin position="587"/>
        <end position="601"/>
    </location>
</feature>
<feature type="compositionally biased region" description="Basic and acidic residues" evidence="3">
    <location>
        <begin position="615"/>
        <end position="634"/>
    </location>
</feature>
<dbReference type="Proteomes" id="UP000245942">
    <property type="component" value="Unassembled WGS sequence"/>
</dbReference>
<keyword evidence="2" id="KW-0802">TPR repeat</keyword>
<dbReference type="PIRSF" id="PIRSF000422">
    <property type="entry name" value="N-terminal-AcTrfase-A_aux_su"/>
    <property type="match status" value="1"/>
</dbReference>
<reference evidence="4 5" key="1">
    <citation type="journal article" date="2018" name="Mol. Biol. Evol.">
        <title>Broad Genomic Sampling Reveals a Smut Pathogenic Ancestry of the Fungal Clade Ustilaginomycotina.</title>
        <authorList>
            <person name="Kijpornyongpan T."/>
            <person name="Mondo S.J."/>
            <person name="Barry K."/>
            <person name="Sandor L."/>
            <person name="Lee J."/>
            <person name="Lipzen A."/>
            <person name="Pangilinan J."/>
            <person name="LaButti K."/>
            <person name="Hainaut M."/>
            <person name="Henrissat B."/>
            <person name="Grigoriev I.V."/>
            <person name="Spatafora J.W."/>
            <person name="Aime M.C."/>
        </authorList>
    </citation>
    <scope>NUCLEOTIDE SEQUENCE [LARGE SCALE GENOMIC DNA]</scope>
    <source>
        <strain evidence="4 5">MCA 4718</strain>
    </source>
</reference>
<keyword evidence="5" id="KW-1185">Reference proteome</keyword>
<evidence type="ECO:0000256" key="1">
    <source>
        <dbReference type="ARBA" id="ARBA00022737"/>
    </source>
</evidence>
<dbReference type="GO" id="GO:0031415">
    <property type="term" value="C:NatA complex"/>
    <property type="evidence" value="ECO:0007669"/>
    <property type="project" value="TreeGrafter"/>
</dbReference>
<accession>A0A316U3K2</accession>
<keyword evidence="4" id="KW-0808">Transferase</keyword>
<evidence type="ECO:0000313" key="5">
    <source>
        <dbReference type="Proteomes" id="UP000245942"/>
    </source>
</evidence>